<dbReference type="AlphaFoldDB" id="A0A0U4G6Q3"/>
<keyword evidence="1" id="KW-0472">Membrane</keyword>
<feature type="transmembrane region" description="Helical" evidence="1">
    <location>
        <begin position="29"/>
        <end position="51"/>
    </location>
</feature>
<accession>A0A0U4G6Q3</accession>
<reference evidence="2 3" key="1">
    <citation type="submission" date="2016-01" db="EMBL/GenBank/DDBJ databases">
        <title>Complete genome sequence of strain Lentibacillus amyloliquefaciens LAM0015T isolated from saline sediment.</title>
        <authorList>
            <person name="Wang J.-L."/>
            <person name="He M.-X."/>
        </authorList>
    </citation>
    <scope>NUCLEOTIDE SEQUENCE [LARGE SCALE GENOMIC DNA]</scope>
    <source>
        <strain evidence="2 3">LAM0015</strain>
    </source>
</reference>
<dbReference type="EMBL" id="CP013862">
    <property type="protein sequence ID" value="ALX48346.1"/>
    <property type="molecule type" value="Genomic_DNA"/>
</dbReference>
<evidence type="ECO:0000313" key="3">
    <source>
        <dbReference type="Proteomes" id="UP000050331"/>
    </source>
</evidence>
<dbReference type="STRING" id="1472767.AOX59_06820"/>
<keyword evidence="1" id="KW-1133">Transmembrane helix</keyword>
<organism evidence="2 3">
    <name type="scientific">Lentibacillus amyloliquefaciens</name>
    <dbReference type="NCBI Taxonomy" id="1472767"/>
    <lineage>
        <taxon>Bacteria</taxon>
        <taxon>Bacillati</taxon>
        <taxon>Bacillota</taxon>
        <taxon>Bacilli</taxon>
        <taxon>Bacillales</taxon>
        <taxon>Bacillaceae</taxon>
        <taxon>Lentibacillus</taxon>
    </lineage>
</organism>
<keyword evidence="3" id="KW-1185">Reference proteome</keyword>
<gene>
    <name evidence="2" type="ORF">AOX59_06820</name>
</gene>
<dbReference type="Proteomes" id="UP000050331">
    <property type="component" value="Chromosome"/>
</dbReference>
<protein>
    <submittedName>
        <fullName evidence="2">Uncharacterized protein</fullName>
    </submittedName>
</protein>
<keyword evidence="1" id="KW-0812">Transmembrane</keyword>
<sequence>MVKKPGKNDTSVFLVGLFLRSLENKTTNAHVRCGFGEAFLVLMYLSAYILLLETAPPVN</sequence>
<name>A0A0U4G6Q3_9BACI</name>
<dbReference type="KEGG" id="lao:AOX59_06820"/>
<proteinExistence type="predicted"/>
<evidence type="ECO:0000256" key="1">
    <source>
        <dbReference type="SAM" id="Phobius"/>
    </source>
</evidence>
<evidence type="ECO:0000313" key="2">
    <source>
        <dbReference type="EMBL" id="ALX48346.1"/>
    </source>
</evidence>